<keyword evidence="1" id="KW-0472">Membrane</keyword>
<keyword evidence="1" id="KW-1133">Transmembrane helix</keyword>
<sequence length="53" mass="5999">MWGSFFLVWFVKNMLNYNISFVFGSAFLSLLDLFGSDLGKKGSCWPSFSGVSY</sequence>
<proteinExistence type="predicted"/>
<accession>A0A2P2Q0W1</accession>
<name>A0A2P2Q0W1_RHIMU</name>
<protein>
    <submittedName>
        <fullName evidence="2">Uncharacterized protein</fullName>
    </submittedName>
</protein>
<evidence type="ECO:0000256" key="1">
    <source>
        <dbReference type="SAM" id="Phobius"/>
    </source>
</evidence>
<reference evidence="2" key="1">
    <citation type="submission" date="2018-02" db="EMBL/GenBank/DDBJ databases">
        <title>Rhizophora mucronata_Transcriptome.</title>
        <authorList>
            <person name="Meera S.P."/>
            <person name="Sreeshan A."/>
            <person name="Augustine A."/>
        </authorList>
    </citation>
    <scope>NUCLEOTIDE SEQUENCE</scope>
    <source>
        <tissue evidence="2">Leaf</tissue>
    </source>
</reference>
<organism evidence="2">
    <name type="scientific">Rhizophora mucronata</name>
    <name type="common">Asiatic mangrove</name>
    <dbReference type="NCBI Taxonomy" id="61149"/>
    <lineage>
        <taxon>Eukaryota</taxon>
        <taxon>Viridiplantae</taxon>
        <taxon>Streptophyta</taxon>
        <taxon>Embryophyta</taxon>
        <taxon>Tracheophyta</taxon>
        <taxon>Spermatophyta</taxon>
        <taxon>Magnoliopsida</taxon>
        <taxon>eudicotyledons</taxon>
        <taxon>Gunneridae</taxon>
        <taxon>Pentapetalae</taxon>
        <taxon>rosids</taxon>
        <taxon>fabids</taxon>
        <taxon>Malpighiales</taxon>
        <taxon>Rhizophoraceae</taxon>
        <taxon>Rhizophora</taxon>
    </lineage>
</organism>
<keyword evidence="1" id="KW-0812">Transmembrane</keyword>
<dbReference type="EMBL" id="GGEC01080140">
    <property type="protein sequence ID" value="MBX60624.1"/>
    <property type="molecule type" value="Transcribed_RNA"/>
</dbReference>
<evidence type="ECO:0000313" key="2">
    <source>
        <dbReference type="EMBL" id="MBX60624.1"/>
    </source>
</evidence>
<feature type="transmembrane region" description="Helical" evidence="1">
    <location>
        <begin position="15"/>
        <end position="34"/>
    </location>
</feature>
<dbReference type="AlphaFoldDB" id="A0A2P2Q0W1"/>